<dbReference type="InterPro" id="IPR027267">
    <property type="entry name" value="AH/BAR_dom_sf"/>
</dbReference>
<feature type="non-terminal residue" evidence="3">
    <location>
        <position position="1"/>
    </location>
</feature>
<accession>A0ABM0MZ11</accession>
<dbReference type="SUPFAM" id="SSF103657">
    <property type="entry name" value="BAR/IMD domain-like"/>
    <property type="match status" value="1"/>
</dbReference>
<feature type="domain" description="BAR" evidence="1">
    <location>
        <begin position="1"/>
        <end position="107"/>
    </location>
</feature>
<gene>
    <name evidence="3" type="primary">LOC102805643</name>
</gene>
<feature type="non-terminal residue" evidence="3">
    <location>
        <position position="214"/>
    </location>
</feature>
<evidence type="ECO:0000313" key="2">
    <source>
        <dbReference type="Proteomes" id="UP000694865"/>
    </source>
</evidence>
<proteinExistence type="predicted"/>
<reference evidence="3" key="1">
    <citation type="submission" date="2025-08" db="UniProtKB">
        <authorList>
            <consortium name="RefSeq"/>
        </authorList>
    </citation>
    <scope>IDENTIFICATION</scope>
    <source>
        <tissue evidence="3">Testes</tissue>
    </source>
</reference>
<dbReference type="GeneID" id="102805643"/>
<protein>
    <submittedName>
        <fullName evidence="3">DCC-interacting protein 13-alpha-like</fullName>
    </submittedName>
</protein>
<sequence length="214" mass="25182">HDQAMMKYSKLSKKRENETKARIEANEDLYVYRKKFHQTTMNYYSCMNNLQYKRKTVLLEPLLGCLHSQIMHYKTGQEGLSNNLEDFLTNISVSVQSVHSELTEEQQKSQQKMDELIGSSTYFYTPDPTPDMQMRPRAIDTDIKQKAGYLFVRCKQGFSTRWERRYFFTQGGNLMSQPREQFAGALVMDLDKCNIQRADCDDRRYVFQITASNK</sequence>
<dbReference type="SUPFAM" id="SSF50729">
    <property type="entry name" value="PH domain-like"/>
    <property type="match status" value="1"/>
</dbReference>
<dbReference type="Gene3D" id="1.20.1270.60">
    <property type="entry name" value="Arfaptin homology (AH) domain/BAR domain"/>
    <property type="match status" value="1"/>
</dbReference>
<organism evidence="2 3">
    <name type="scientific">Saccoglossus kowalevskii</name>
    <name type="common">Acorn worm</name>
    <dbReference type="NCBI Taxonomy" id="10224"/>
    <lineage>
        <taxon>Eukaryota</taxon>
        <taxon>Metazoa</taxon>
        <taxon>Hemichordata</taxon>
        <taxon>Enteropneusta</taxon>
        <taxon>Harrimaniidae</taxon>
        <taxon>Saccoglossus</taxon>
    </lineage>
</organism>
<name>A0ABM0MZ11_SACKO</name>
<dbReference type="PANTHER" id="PTHR46415">
    <property type="entry name" value="ADAPTOR PROTEIN, PHOSPHOTYROSINE INTERACTION, PH DOMAIN AND LEUCINE ZIPPER-CONTAINING 2"/>
    <property type="match status" value="1"/>
</dbReference>
<dbReference type="Gene3D" id="2.30.29.30">
    <property type="entry name" value="Pleckstrin-homology domain (PH domain)/Phosphotyrosine-binding domain (PTB)"/>
    <property type="match status" value="1"/>
</dbReference>
<dbReference type="InterPro" id="IPR011993">
    <property type="entry name" value="PH-like_dom_sf"/>
</dbReference>
<dbReference type="Proteomes" id="UP000694865">
    <property type="component" value="Unplaced"/>
</dbReference>
<dbReference type="Pfam" id="PF16746">
    <property type="entry name" value="BAR_3"/>
    <property type="match status" value="1"/>
</dbReference>
<dbReference type="PANTHER" id="PTHR46415:SF2">
    <property type="entry name" value="BETA, PUTATIVE-RELATED"/>
    <property type="match status" value="1"/>
</dbReference>
<dbReference type="RefSeq" id="XP_006825252.1">
    <property type="nucleotide sequence ID" value="XM_006825189.1"/>
</dbReference>
<dbReference type="InterPro" id="IPR047181">
    <property type="entry name" value="DP13A/B"/>
</dbReference>
<evidence type="ECO:0000313" key="3">
    <source>
        <dbReference type="RefSeq" id="XP_006825252.1"/>
    </source>
</evidence>
<keyword evidence="2" id="KW-1185">Reference proteome</keyword>
<evidence type="ECO:0000259" key="1">
    <source>
        <dbReference type="Pfam" id="PF16746"/>
    </source>
</evidence>
<dbReference type="InterPro" id="IPR004148">
    <property type="entry name" value="BAR_dom"/>
</dbReference>